<proteinExistence type="predicted"/>
<accession>A0A3B0UUV7</accession>
<dbReference type="SUPFAM" id="SSF75005">
    <property type="entry name" value="Arabinanase/levansucrase/invertase"/>
    <property type="match status" value="1"/>
</dbReference>
<dbReference type="InterPro" id="IPR023296">
    <property type="entry name" value="Glyco_hydro_beta-prop_sf"/>
</dbReference>
<evidence type="ECO:0000256" key="1">
    <source>
        <dbReference type="ARBA" id="ARBA00022676"/>
    </source>
</evidence>
<keyword evidence="3" id="KW-0472">Membrane</keyword>
<organism evidence="4">
    <name type="scientific">hydrothermal vent metagenome</name>
    <dbReference type="NCBI Taxonomy" id="652676"/>
    <lineage>
        <taxon>unclassified sequences</taxon>
        <taxon>metagenomes</taxon>
        <taxon>ecological metagenomes</taxon>
    </lineage>
</organism>
<evidence type="ECO:0008006" key="5">
    <source>
        <dbReference type="Google" id="ProtNLM"/>
    </source>
</evidence>
<keyword evidence="3" id="KW-1133">Transmembrane helix</keyword>
<feature type="transmembrane region" description="Helical" evidence="3">
    <location>
        <begin position="6"/>
        <end position="27"/>
    </location>
</feature>
<name>A0A3B0UUV7_9ZZZZ</name>
<dbReference type="PANTHER" id="PTHR34106">
    <property type="entry name" value="GLYCOSIDASE"/>
    <property type="match status" value="1"/>
</dbReference>
<keyword evidence="1" id="KW-0328">Glycosyltransferase</keyword>
<evidence type="ECO:0000313" key="4">
    <source>
        <dbReference type="EMBL" id="VAW31923.1"/>
    </source>
</evidence>
<sequence>MLLLVINIFVLFVTVFVAGVLVGVLVFPTTRKKVSKFIENIGASFGAKNPDLILKRPVNKPILTPRANLWEDEAVLNPSAIILNDQVHLIYRAIGRDGVSRLGYASSADGFSFDRQYRPAFAVHNPGGRGALRHYSPTMYPSGGSWGGVEDPRMVVIDDNVYVTFNLFDNWILRVGVISISKEDFLAKNFHRWRGPTILSSSNREKNWMLFPEKINGKFAILHGIIDNDSNRVRIEYTDNLDTLAKHNFETVDPQQVPDTHIAWHKHVRSAGPPPLKTP</sequence>
<keyword evidence="3" id="KW-0812">Transmembrane</keyword>
<protein>
    <recommendedName>
        <fullName evidence="5">Glycosidase</fullName>
    </recommendedName>
</protein>
<dbReference type="AlphaFoldDB" id="A0A3B0UUV7"/>
<evidence type="ECO:0000256" key="3">
    <source>
        <dbReference type="SAM" id="Phobius"/>
    </source>
</evidence>
<dbReference type="GO" id="GO:0016757">
    <property type="term" value="F:glycosyltransferase activity"/>
    <property type="evidence" value="ECO:0007669"/>
    <property type="project" value="UniProtKB-KW"/>
</dbReference>
<reference evidence="4" key="1">
    <citation type="submission" date="2018-06" db="EMBL/GenBank/DDBJ databases">
        <authorList>
            <person name="Zhirakovskaya E."/>
        </authorList>
    </citation>
    <scope>NUCLEOTIDE SEQUENCE</scope>
</reference>
<dbReference type="Pfam" id="PF04041">
    <property type="entry name" value="Glyco_hydro_130"/>
    <property type="match status" value="1"/>
</dbReference>
<evidence type="ECO:0000256" key="2">
    <source>
        <dbReference type="ARBA" id="ARBA00022679"/>
    </source>
</evidence>
<gene>
    <name evidence="4" type="ORF">MNBD_CPR01-147</name>
</gene>
<feature type="non-terminal residue" evidence="4">
    <location>
        <position position="279"/>
    </location>
</feature>
<dbReference type="InterPro" id="IPR007184">
    <property type="entry name" value="Mannoside_phosphorylase"/>
</dbReference>
<dbReference type="Gene3D" id="2.115.10.20">
    <property type="entry name" value="Glycosyl hydrolase domain, family 43"/>
    <property type="match status" value="1"/>
</dbReference>
<dbReference type="EMBL" id="UOEV01000006">
    <property type="protein sequence ID" value="VAW31923.1"/>
    <property type="molecule type" value="Genomic_DNA"/>
</dbReference>
<dbReference type="PANTHER" id="PTHR34106:SF5">
    <property type="entry name" value="GLYCOSIDASE"/>
    <property type="match status" value="1"/>
</dbReference>
<keyword evidence="2" id="KW-0808">Transferase</keyword>